<dbReference type="AlphaFoldDB" id="A0A4Q8AFI5"/>
<dbReference type="Gene3D" id="1.10.472.60">
    <property type="entry name" value="putative protein disulfide isomerase domain"/>
    <property type="match status" value="1"/>
</dbReference>
<name>A0A4Q8AFI5_9MICC</name>
<dbReference type="GO" id="GO:0016491">
    <property type="term" value="F:oxidoreductase activity"/>
    <property type="evidence" value="ECO:0007669"/>
    <property type="project" value="InterPro"/>
</dbReference>
<dbReference type="CDD" id="cd03025">
    <property type="entry name" value="DsbA_FrnE_like"/>
    <property type="match status" value="1"/>
</dbReference>
<dbReference type="InterPro" id="IPR001853">
    <property type="entry name" value="DSBA-like_thioredoxin_dom"/>
</dbReference>
<sequence length="212" mass="22905">MTRIELTYAFDAYCGWCYGFSPALHDFAAANADRIRLRVLSGGLFSGTAAGPISAYPHIPEANERITRLTGVTFGDRYVQMLADGTTVMDSTAAAAGLAALRRQAPERVLEFTAAIQNAWYQQGCDLRDAAVYRAIAAEHGLDVEAVAEAWNDRSALVEAESDFRTVRQLDVHQYPTLLVHTATGTHRLGGPATSAEALTRALDAHMAPIAH</sequence>
<dbReference type="PANTHER" id="PTHR13887">
    <property type="entry name" value="GLUTATHIONE S-TRANSFERASE KAPPA"/>
    <property type="match status" value="1"/>
</dbReference>
<dbReference type="OrthoDB" id="9799122at2"/>
<evidence type="ECO:0000313" key="3">
    <source>
        <dbReference type="Proteomes" id="UP000292685"/>
    </source>
</evidence>
<keyword evidence="3" id="KW-1185">Reference proteome</keyword>
<dbReference type="Pfam" id="PF01323">
    <property type="entry name" value="DSBA"/>
    <property type="match status" value="1"/>
</dbReference>
<feature type="domain" description="DSBA-like thioredoxin" evidence="1">
    <location>
        <begin position="10"/>
        <end position="181"/>
    </location>
</feature>
<dbReference type="SUPFAM" id="SSF52833">
    <property type="entry name" value="Thioredoxin-like"/>
    <property type="match status" value="1"/>
</dbReference>
<dbReference type="InterPro" id="IPR036249">
    <property type="entry name" value="Thioredoxin-like_sf"/>
</dbReference>
<reference evidence="2 3" key="1">
    <citation type="submission" date="2019-02" db="EMBL/GenBank/DDBJ databases">
        <title>Sequencing the genomes of 1000 actinobacteria strains.</title>
        <authorList>
            <person name="Klenk H.-P."/>
        </authorList>
    </citation>
    <scope>NUCLEOTIDE SEQUENCE [LARGE SCALE GENOMIC DNA]</scope>
    <source>
        <strain evidence="2 3">DSM 17364</strain>
    </source>
</reference>
<proteinExistence type="predicted"/>
<accession>A0A4Q8AFI5</accession>
<protein>
    <recommendedName>
        <fullName evidence="1">DSBA-like thioredoxin domain-containing protein</fullName>
    </recommendedName>
</protein>
<evidence type="ECO:0000313" key="2">
    <source>
        <dbReference type="EMBL" id="RZU63087.1"/>
    </source>
</evidence>
<gene>
    <name evidence="2" type="ORF">EV380_2695</name>
</gene>
<dbReference type="Proteomes" id="UP000292685">
    <property type="component" value="Unassembled WGS sequence"/>
</dbReference>
<dbReference type="Gene3D" id="3.40.30.10">
    <property type="entry name" value="Glutaredoxin"/>
    <property type="match status" value="1"/>
</dbReference>
<dbReference type="RefSeq" id="WP_130451560.1">
    <property type="nucleotide sequence ID" value="NZ_SHLA01000001.1"/>
</dbReference>
<dbReference type="EMBL" id="SHLA01000001">
    <property type="protein sequence ID" value="RZU63087.1"/>
    <property type="molecule type" value="Genomic_DNA"/>
</dbReference>
<dbReference type="PANTHER" id="PTHR13887:SF54">
    <property type="entry name" value="DSBA FAMILY PROTEIN"/>
    <property type="match status" value="1"/>
</dbReference>
<comment type="caution">
    <text evidence="2">The sequence shown here is derived from an EMBL/GenBank/DDBJ whole genome shotgun (WGS) entry which is preliminary data.</text>
</comment>
<evidence type="ECO:0000259" key="1">
    <source>
        <dbReference type="Pfam" id="PF01323"/>
    </source>
</evidence>
<organism evidence="2 3">
    <name type="scientific">Zhihengliuella halotolerans</name>
    <dbReference type="NCBI Taxonomy" id="370736"/>
    <lineage>
        <taxon>Bacteria</taxon>
        <taxon>Bacillati</taxon>
        <taxon>Actinomycetota</taxon>
        <taxon>Actinomycetes</taxon>
        <taxon>Micrococcales</taxon>
        <taxon>Micrococcaceae</taxon>
        <taxon>Zhihengliuella</taxon>
    </lineage>
</organism>